<proteinExistence type="predicted"/>
<keyword evidence="4" id="KW-0564">Palmitate</keyword>
<evidence type="ECO:0000256" key="1">
    <source>
        <dbReference type="ARBA" id="ARBA00022475"/>
    </source>
</evidence>
<dbReference type="STRING" id="180332.GCA_000797495_05672"/>
<dbReference type="InterPro" id="IPR050490">
    <property type="entry name" value="Bact_solute-bd_prot1"/>
</dbReference>
<keyword evidence="5" id="KW-0449">Lipoprotein</keyword>
<dbReference type="Gene3D" id="3.40.190.10">
    <property type="entry name" value="Periplasmic binding protein-like II"/>
    <property type="match status" value="1"/>
</dbReference>
<feature type="region of interest" description="Disordered" evidence="6">
    <location>
        <begin position="57"/>
        <end position="110"/>
    </location>
</feature>
<evidence type="ECO:0000256" key="5">
    <source>
        <dbReference type="ARBA" id="ARBA00023288"/>
    </source>
</evidence>
<gene>
    <name evidence="7" type="primary">yesO_3</name>
    <name evidence="7" type="ORF">DSM106044_00906</name>
</gene>
<protein>
    <submittedName>
        <fullName evidence="7">Putative ABC transporter substrate-binding protein YesO</fullName>
    </submittedName>
</protein>
<dbReference type="SUPFAM" id="SSF53850">
    <property type="entry name" value="Periplasmic binding protein-like II"/>
    <property type="match status" value="1"/>
</dbReference>
<evidence type="ECO:0000256" key="3">
    <source>
        <dbReference type="ARBA" id="ARBA00023136"/>
    </source>
</evidence>
<sequence>MLSLLFVMQIDIIMTERKANKKVENTKKEKVSMKRLAAIIMGISICGSLLSGCGGTGAPKETSSKAASEGTTTASENSGDTSEESSGESSGETAGDTSGENKGETGGSGEATSIKLATWDYTSNDSTSNAIAAFEAKYPDIKVEVIDIPSTDYNTKLNVMLNGGSELDAYFIKDAPNTYDLYKKGQMLDLTDRIAKDNVDMTGFNGTDQPFNIEGKQYAMPVRTDYYVLYYNKDLFDAAGVAYPTNDMTWAEFEKTAREVASEDVYGAYIHTWQTQVQNLGIQDGKHDTLDFSTGYDFFKPYYEMAVGMQDDGIIQDFGSLQSANIHYSSAFQAGNVAMMPMGTWYVTTLTAAIKAGDTEVTNWGVATMPHPENVEAGYTVGASTPLVINPTSKKQDAAWKFINFLSSDECAGEYAKVGAVPARLNDSVLTEIASLEGMPEGLAEAFKVKSIAADRPIGENVTEVDSVLTEVHGLIMLGEVSIEEGLAEMAERSEEIQK</sequence>
<dbReference type="Proteomes" id="UP000306509">
    <property type="component" value="Unassembled WGS sequence"/>
</dbReference>
<comment type="caution">
    <text evidence="7">The sequence shown here is derived from an EMBL/GenBank/DDBJ whole genome shotgun (WGS) entry which is preliminary data.</text>
</comment>
<dbReference type="Pfam" id="PF01547">
    <property type="entry name" value="SBP_bac_1"/>
    <property type="match status" value="1"/>
</dbReference>
<keyword evidence="2" id="KW-0732">Signal</keyword>
<keyword evidence="1" id="KW-1003">Cell membrane</keyword>
<evidence type="ECO:0000256" key="6">
    <source>
        <dbReference type="SAM" id="MobiDB-lite"/>
    </source>
</evidence>
<dbReference type="InterPro" id="IPR006059">
    <property type="entry name" value="SBP"/>
</dbReference>
<dbReference type="CDD" id="cd13585">
    <property type="entry name" value="PBP2_TMBP_like"/>
    <property type="match status" value="1"/>
</dbReference>
<feature type="compositionally biased region" description="Low complexity" evidence="6">
    <location>
        <begin position="87"/>
        <end position="100"/>
    </location>
</feature>
<keyword evidence="8" id="KW-1185">Reference proteome</keyword>
<evidence type="ECO:0000313" key="8">
    <source>
        <dbReference type="Proteomes" id="UP000306509"/>
    </source>
</evidence>
<dbReference type="EMBL" id="QGQD01000021">
    <property type="protein sequence ID" value="TLD02236.1"/>
    <property type="molecule type" value="Genomic_DNA"/>
</dbReference>
<evidence type="ECO:0000256" key="4">
    <source>
        <dbReference type="ARBA" id="ARBA00023139"/>
    </source>
</evidence>
<dbReference type="PANTHER" id="PTHR43649:SF33">
    <property type="entry name" value="POLYGALACTURONAN_RHAMNOGALACTURONAN-BINDING PROTEIN YTCQ"/>
    <property type="match status" value="1"/>
</dbReference>
<organism evidence="7 8">
    <name type="scientific">Robinsoniella peoriensis</name>
    <dbReference type="NCBI Taxonomy" id="180332"/>
    <lineage>
        <taxon>Bacteria</taxon>
        <taxon>Bacillati</taxon>
        <taxon>Bacillota</taxon>
        <taxon>Clostridia</taxon>
        <taxon>Lachnospirales</taxon>
        <taxon>Lachnospiraceae</taxon>
        <taxon>Robinsoniella</taxon>
    </lineage>
</organism>
<reference evidence="7 8" key="1">
    <citation type="journal article" date="2019" name="Anaerobe">
        <title>Detection of Robinsoniella peoriensis in multiple bone samples of a trauma patient.</title>
        <authorList>
            <person name="Schrottner P."/>
            <person name="Hartwich K."/>
            <person name="Bunk B."/>
            <person name="Schober I."/>
            <person name="Helbig S."/>
            <person name="Rudolph W.W."/>
            <person name="Gunzer F."/>
        </authorList>
    </citation>
    <scope>NUCLEOTIDE SEQUENCE [LARGE SCALE GENOMIC DNA]</scope>
    <source>
        <strain evidence="7 8">DSM 106044</strain>
    </source>
</reference>
<feature type="compositionally biased region" description="Polar residues" evidence="6">
    <location>
        <begin position="64"/>
        <end position="74"/>
    </location>
</feature>
<keyword evidence="3" id="KW-0472">Membrane</keyword>
<evidence type="ECO:0000313" key="7">
    <source>
        <dbReference type="EMBL" id="TLD02236.1"/>
    </source>
</evidence>
<dbReference type="PANTHER" id="PTHR43649">
    <property type="entry name" value="ARABINOSE-BINDING PROTEIN-RELATED"/>
    <property type="match status" value="1"/>
</dbReference>
<accession>A0A4U8QNK1</accession>
<name>A0A4U8QNK1_9FIRM</name>
<dbReference type="AlphaFoldDB" id="A0A4U8QNK1"/>
<evidence type="ECO:0000256" key="2">
    <source>
        <dbReference type="ARBA" id="ARBA00022729"/>
    </source>
</evidence>